<feature type="transmembrane region" description="Helical" evidence="6">
    <location>
        <begin position="74"/>
        <end position="99"/>
    </location>
</feature>
<feature type="transmembrane region" description="Helical" evidence="6">
    <location>
        <begin position="105"/>
        <end position="127"/>
    </location>
</feature>
<comment type="similarity">
    <text evidence="2">Belongs to the GtrA family.</text>
</comment>
<dbReference type="EMBL" id="FKLO01000083">
    <property type="protein sequence ID" value="SAM72656.1"/>
    <property type="molecule type" value="Genomic_DNA"/>
</dbReference>
<gene>
    <name evidence="8" type="ORF">CHUV0807_2501</name>
</gene>
<keyword evidence="4 6" id="KW-1133">Transmembrane helix</keyword>
<dbReference type="InterPro" id="IPR007267">
    <property type="entry name" value="GtrA_DPMS_TM"/>
</dbReference>
<evidence type="ECO:0000256" key="3">
    <source>
        <dbReference type="ARBA" id="ARBA00022692"/>
    </source>
</evidence>
<evidence type="ECO:0000256" key="4">
    <source>
        <dbReference type="ARBA" id="ARBA00022989"/>
    </source>
</evidence>
<feature type="transmembrane region" description="Helical" evidence="6">
    <location>
        <begin position="12"/>
        <end position="32"/>
    </location>
</feature>
<dbReference type="InterPro" id="IPR051401">
    <property type="entry name" value="GtrA_CellWall_Glycosyl"/>
</dbReference>
<dbReference type="AlphaFoldDB" id="A0A1C3H7C5"/>
<proteinExistence type="inferred from homology"/>
<dbReference type="Proteomes" id="UP000190837">
    <property type="component" value="Unassembled WGS sequence"/>
</dbReference>
<protein>
    <recommendedName>
        <fullName evidence="7">GtrA/DPMS transmembrane domain-containing protein</fullName>
    </recommendedName>
</protein>
<keyword evidence="3 6" id="KW-0812">Transmembrane</keyword>
<feature type="transmembrane region" description="Helical" evidence="6">
    <location>
        <begin position="44"/>
        <end position="62"/>
    </location>
</feature>
<evidence type="ECO:0000313" key="9">
    <source>
        <dbReference type="Proteomes" id="UP000190837"/>
    </source>
</evidence>
<evidence type="ECO:0000256" key="5">
    <source>
        <dbReference type="ARBA" id="ARBA00023136"/>
    </source>
</evidence>
<sequence length="154" mass="16308">MSAAHSAKQGGYFLLVGATAAAVHFAVLALAVEGAHVPPLSANLIAFAVAFCVSFAGHYRLTFRHSGAHWRDSVLRWLAVSLTGFAANQALFALGLAWLGAAYYLPLWFAVTLAVTAFSFIAGKYWAFHAKPPPLRSGGGMGRGCEDPRSDDTP</sequence>
<dbReference type="Pfam" id="PF04138">
    <property type="entry name" value="GtrA_DPMS_TM"/>
    <property type="match status" value="1"/>
</dbReference>
<comment type="subcellular location">
    <subcellularLocation>
        <location evidence="1">Membrane</location>
        <topology evidence="1">Multi-pass membrane protein</topology>
    </subcellularLocation>
</comment>
<dbReference type="GO" id="GO:0005886">
    <property type="term" value="C:plasma membrane"/>
    <property type="evidence" value="ECO:0007669"/>
    <property type="project" value="TreeGrafter"/>
</dbReference>
<evidence type="ECO:0000313" key="8">
    <source>
        <dbReference type="EMBL" id="SAM72656.1"/>
    </source>
</evidence>
<keyword evidence="5 6" id="KW-0472">Membrane</keyword>
<organism evidence="8 9">
    <name type="scientific">Cardiobacterium hominis</name>
    <dbReference type="NCBI Taxonomy" id="2718"/>
    <lineage>
        <taxon>Bacteria</taxon>
        <taxon>Pseudomonadati</taxon>
        <taxon>Pseudomonadota</taxon>
        <taxon>Gammaproteobacteria</taxon>
        <taxon>Cardiobacteriales</taxon>
        <taxon>Cardiobacteriaceae</taxon>
        <taxon>Cardiobacterium</taxon>
    </lineage>
</organism>
<evidence type="ECO:0000259" key="7">
    <source>
        <dbReference type="Pfam" id="PF04138"/>
    </source>
</evidence>
<reference evidence="9" key="1">
    <citation type="submission" date="2016-04" db="EMBL/GenBank/DDBJ databases">
        <authorList>
            <person name="Tagini F."/>
        </authorList>
    </citation>
    <scope>NUCLEOTIDE SEQUENCE [LARGE SCALE GENOMIC DNA]</scope>
    <source>
        <strain evidence="9">CHUV0807</strain>
    </source>
</reference>
<feature type="domain" description="GtrA/DPMS transmembrane" evidence="7">
    <location>
        <begin position="13"/>
        <end position="128"/>
    </location>
</feature>
<dbReference type="RefSeq" id="WP_079542318.1">
    <property type="nucleotide sequence ID" value="NZ_CP171111.1"/>
</dbReference>
<dbReference type="PANTHER" id="PTHR38459">
    <property type="entry name" value="PROPHAGE BACTOPRENOL-LINKED GLUCOSE TRANSLOCASE HOMOLOG"/>
    <property type="match status" value="1"/>
</dbReference>
<accession>A0A1C3H7C5</accession>
<evidence type="ECO:0000256" key="2">
    <source>
        <dbReference type="ARBA" id="ARBA00009399"/>
    </source>
</evidence>
<dbReference type="PANTHER" id="PTHR38459:SF1">
    <property type="entry name" value="PROPHAGE BACTOPRENOL-LINKED GLUCOSE TRANSLOCASE HOMOLOG"/>
    <property type="match status" value="1"/>
</dbReference>
<evidence type="ECO:0000256" key="1">
    <source>
        <dbReference type="ARBA" id="ARBA00004141"/>
    </source>
</evidence>
<dbReference type="GO" id="GO:0000271">
    <property type="term" value="P:polysaccharide biosynthetic process"/>
    <property type="evidence" value="ECO:0007669"/>
    <property type="project" value="InterPro"/>
</dbReference>
<evidence type="ECO:0000256" key="6">
    <source>
        <dbReference type="SAM" id="Phobius"/>
    </source>
</evidence>
<name>A0A1C3H7C5_9GAMM</name>